<accession>A0A2Z5FYX9</accession>
<organism evidence="1 2">
    <name type="scientific">Acidisarcina polymorpha</name>
    <dbReference type="NCBI Taxonomy" id="2211140"/>
    <lineage>
        <taxon>Bacteria</taxon>
        <taxon>Pseudomonadati</taxon>
        <taxon>Acidobacteriota</taxon>
        <taxon>Terriglobia</taxon>
        <taxon>Terriglobales</taxon>
        <taxon>Acidobacteriaceae</taxon>
        <taxon>Acidisarcina</taxon>
    </lineage>
</organism>
<name>A0A2Z5FYX9_9BACT</name>
<dbReference type="Proteomes" id="UP000253606">
    <property type="component" value="Chromosome"/>
</dbReference>
<dbReference type="EMBL" id="CP030840">
    <property type="protein sequence ID" value="AXC11615.1"/>
    <property type="molecule type" value="Genomic_DNA"/>
</dbReference>
<protein>
    <submittedName>
        <fullName evidence="1">Uncharacterized protein</fullName>
    </submittedName>
</protein>
<evidence type="ECO:0000313" key="1">
    <source>
        <dbReference type="EMBL" id="AXC11615.1"/>
    </source>
</evidence>
<evidence type="ECO:0000313" key="2">
    <source>
        <dbReference type="Proteomes" id="UP000253606"/>
    </source>
</evidence>
<dbReference type="KEGG" id="abas:ACPOL_2291"/>
<gene>
    <name evidence="1" type="ORF">ACPOL_2291</name>
</gene>
<reference evidence="1 2" key="1">
    <citation type="journal article" date="2018" name="Front. Microbiol.">
        <title>Hydrolytic Capabilities as a Key to Environmental Success: Chitinolytic and Cellulolytic Acidobacteria From Acidic Sub-arctic Soils and Boreal Peatlands.</title>
        <authorList>
            <person name="Belova S.E."/>
            <person name="Ravin N.V."/>
            <person name="Pankratov T.A."/>
            <person name="Rakitin A.L."/>
            <person name="Ivanova A.A."/>
            <person name="Beletsky A.V."/>
            <person name="Mardanov A.V."/>
            <person name="Sinninghe Damste J.S."/>
            <person name="Dedysh S.N."/>
        </authorList>
    </citation>
    <scope>NUCLEOTIDE SEQUENCE [LARGE SCALE GENOMIC DNA]</scope>
    <source>
        <strain evidence="1 2">SBC82</strain>
    </source>
</reference>
<dbReference type="AlphaFoldDB" id="A0A2Z5FYX9"/>
<proteinExistence type="predicted"/>
<keyword evidence="2" id="KW-1185">Reference proteome</keyword>
<sequence>MGRRHGGGETVMDVCCFESITLKACERIVAQSAGDRRMA</sequence>